<gene>
    <name evidence="3" type="ORF">ACFQWB_00515</name>
</gene>
<dbReference type="InterPro" id="IPR018392">
    <property type="entry name" value="LysM"/>
</dbReference>
<evidence type="ECO:0000313" key="3">
    <source>
        <dbReference type="EMBL" id="MFC7748427.1"/>
    </source>
</evidence>
<dbReference type="InterPro" id="IPR036779">
    <property type="entry name" value="LysM_dom_sf"/>
</dbReference>
<accession>A0ABW2V1A4</accession>
<feature type="domain" description="LysM" evidence="2">
    <location>
        <begin position="2"/>
        <end position="47"/>
    </location>
</feature>
<dbReference type="CDD" id="cd00118">
    <property type="entry name" value="LysM"/>
    <property type="match status" value="2"/>
</dbReference>
<evidence type="ECO:0000259" key="2">
    <source>
        <dbReference type="PROSITE" id="PS51782"/>
    </source>
</evidence>
<evidence type="ECO:0000256" key="1">
    <source>
        <dbReference type="SAM" id="MobiDB-lite"/>
    </source>
</evidence>
<feature type="compositionally biased region" description="Low complexity" evidence="1">
    <location>
        <begin position="538"/>
        <end position="549"/>
    </location>
</feature>
<evidence type="ECO:0000313" key="4">
    <source>
        <dbReference type="Proteomes" id="UP001596528"/>
    </source>
</evidence>
<dbReference type="PANTHER" id="PTHR33734">
    <property type="entry name" value="LYSM DOMAIN-CONTAINING GPI-ANCHORED PROTEIN 2"/>
    <property type="match status" value="1"/>
</dbReference>
<dbReference type="Gene3D" id="3.10.350.10">
    <property type="entry name" value="LysM domain"/>
    <property type="match status" value="2"/>
</dbReference>
<protein>
    <submittedName>
        <fullName evidence="3">LysM peptidoglycan-binding domain-containing protein</fullName>
    </submittedName>
</protein>
<name>A0ABW2V1A4_9BACL</name>
<dbReference type="PROSITE" id="PS51782">
    <property type="entry name" value="LYSM"/>
    <property type="match status" value="2"/>
</dbReference>
<dbReference type="SMART" id="SM00257">
    <property type="entry name" value="LysM"/>
    <property type="match status" value="2"/>
</dbReference>
<dbReference type="Pfam" id="PF01476">
    <property type="entry name" value="LysM"/>
    <property type="match status" value="2"/>
</dbReference>
<organism evidence="3 4">
    <name type="scientific">Paenibacillus thermoaerophilus</name>
    <dbReference type="NCBI Taxonomy" id="1215385"/>
    <lineage>
        <taxon>Bacteria</taxon>
        <taxon>Bacillati</taxon>
        <taxon>Bacillota</taxon>
        <taxon>Bacilli</taxon>
        <taxon>Bacillales</taxon>
        <taxon>Paenibacillaceae</taxon>
        <taxon>Paenibacillus</taxon>
    </lineage>
</organism>
<dbReference type="PANTHER" id="PTHR33734:SF22">
    <property type="entry name" value="MEMBRANE-BOUND LYTIC MUREIN TRANSGLYCOSYLASE D"/>
    <property type="match status" value="1"/>
</dbReference>
<sequence length="558" mass="58692">MKIHIVKAGETLYLLAKKYGLELAKLIAANPQIKDPDKVDVGQKVKIPSPAKPVAQPVGPVQHVHKAVQDDTLWKLAKQWNVPLDAIIAANPHLKNPNILLTGDTVFIPAVGHTHSGTTASQAVWGTSSGAGHADSNVGIPNSFNPMLPQANEHNVGATAANPNQNVGPEASMIFSANVGANPNLMPSVQQPSNVQPQFVSKPEVKQEAAKKKESQAAASEQPKKLTQAAAIEPTHKPNASSVSPFAANLQAQSAPNLQAQSMPNLQAQSMPNLQAQSMPNLQAQSAPNLHPLGFGANISPFAAPSGKSEKTFAPLSASNVGPNVFPSDTWMNPYATGANPSALPYGGWDQKSVSPFAQYNTQAIPAGAYPMNVGPNMGMEPMNVGPNMGVQPMNVGPNLGMEPMNVGPNLGMEPMNVGPQANVQPYSAGPNAGVLPAQATTKEKSMEKGEFPIMPYGHGAYSYGYGGHIYPYGPVYSYGYGPDCGCGGGYRDDLPYADVSYLDAPGSSITDADEDEGKAHIASSSKKSAVSRKPRKSPQSQSRSSSRSSHNRPWINV</sequence>
<dbReference type="EMBL" id="JBHTGQ010000002">
    <property type="protein sequence ID" value="MFC7748427.1"/>
    <property type="molecule type" value="Genomic_DNA"/>
</dbReference>
<dbReference type="RefSeq" id="WP_379252110.1">
    <property type="nucleotide sequence ID" value="NZ_JBHTGQ010000002.1"/>
</dbReference>
<reference evidence="4" key="1">
    <citation type="journal article" date="2019" name="Int. J. Syst. Evol. Microbiol.">
        <title>The Global Catalogue of Microorganisms (GCM) 10K type strain sequencing project: providing services to taxonomists for standard genome sequencing and annotation.</title>
        <authorList>
            <consortium name="The Broad Institute Genomics Platform"/>
            <consortium name="The Broad Institute Genome Sequencing Center for Infectious Disease"/>
            <person name="Wu L."/>
            <person name="Ma J."/>
        </authorList>
    </citation>
    <scope>NUCLEOTIDE SEQUENCE [LARGE SCALE GENOMIC DNA]</scope>
    <source>
        <strain evidence="4">JCM 18657</strain>
    </source>
</reference>
<comment type="caution">
    <text evidence="3">The sequence shown here is derived from an EMBL/GenBank/DDBJ whole genome shotgun (WGS) entry which is preliminary data.</text>
</comment>
<feature type="domain" description="LysM" evidence="2">
    <location>
        <begin position="63"/>
        <end position="108"/>
    </location>
</feature>
<keyword evidence="4" id="KW-1185">Reference proteome</keyword>
<dbReference type="Proteomes" id="UP001596528">
    <property type="component" value="Unassembled WGS sequence"/>
</dbReference>
<feature type="region of interest" description="Disordered" evidence="1">
    <location>
        <begin position="506"/>
        <end position="558"/>
    </location>
</feature>
<dbReference type="SUPFAM" id="SSF54106">
    <property type="entry name" value="LysM domain"/>
    <property type="match status" value="2"/>
</dbReference>
<proteinExistence type="predicted"/>